<dbReference type="PATRIC" id="fig|1125411.7.peg.1366"/>
<name>A0A0M4L650_9GAMM</name>
<evidence type="ECO:0000313" key="3">
    <source>
        <dbReference type="EMBL" id="ALE02288.1"/>
    </source>
</evidence>
<evidence type="ECO:0000313" key="4">
    <source>
        <dbReference type="Proteomes" id="UP000068905"/>
    </source>
</evidence>
<dbReference type="AlphaFoldDB" id="A0A0M4L650"/>
<organism evidence="3 4">
    <name type="scientific">Candidatus Pseudothioglobus singularis PS1</name>
    <dbReference type="NCBI Taxonomy" id="1125411"/>
    <lineage>
        <taxon>Bacteria</taxon>
        <taxon>Pseudomonadati</taxon>
        <taxon>Pseudomonadota</taxon>
        <taxon>Gammaproteobacteria</taxon>
        <taxon>Candidatus Pseudothioglobaceae</taxon>
        <taxon>Candidatus Pseudothioglobus</taxon>
    </lineage>
</organism>
<feature type="domain" description="FAD-binding PCMH-type" evidence="2">
    <location>
        <begin position="9"/>
        <end position="175"/>
    </location>
</feature>
<dbReference type="InterPro" id="IPR006094">
    <property type="entry name" value="Oxid_FAD_bind_N"/>
</dbReference>
<dbReference type="SUPFAM" id="SSF56176">
    <property type="entry name" value="FAD-binding/transporter-associated domain-like"/>
    <property type="match status" value="1"/>
</dbReference>
<keyword evidence="1" id="KW-0274">FAD</keyword>
<dbReference type="Gene3D" id="3.30.465.10">
    <property type="match status" value="1"/>
</dbReference>
<dbReference type="InterPro" id="IPR016166">
    <property type="entry name" value="FAD-bd_PCMH"/>
</dbReference>
<reference evidence="3 4" key="1">
    <citation type="journal article" date="2015" name="Genome Announc.">
        <title>Genome Sequence of 'Candidatus Thioglobus singularis' Strain PS1, a Mixotroph from the SUP05 Clade of Marine Gammaproteobacteria.</title>
        <authorList>
            <person name="Marshall K.T."/>
            <person name="Morris R.M."/>
        </authorList>
    </citation>
    <scope>NUCLEOTIDE SEQUENCE [LARGE SCALE GENOMIC DNA]</scope>
    <source>
        <strain evidence="3 4">PS1</strain>
    </source>
</reference>
<keyword evidence="4" id="KW-1185">Reference proteome</keyword>
<dbReference type="InterPro" id="IPR036318">
    <property type="entry name" value="FAD-bd_PCMH-like_sf"/>
</dbReference>
<protein>
    <submittedName>
        <fullName evidence="3">FAD-linked oxidase</fullName>
    </submittedName>
</protein>
<dbReference type="RefSeq" id="WP_053820489.1">
    <property type="nucleotide sequence ID" value="NZ_CP006911.1"/>
</dbReference>
<evidence type="ECO:0000256" key="1">
    <source>
        <dbReference type="ARBA" id="ARBA00022827"/>
    </source>
</evidence>
<dbReference type="GO" id="GO:0016899">
    <property type="term" value="F:oxidoreductase activity, acting on the CH-OH group of donors, oxygen as acceptor"/>
    <property type="evidence" value="ECO:0007669"/>
    <property type="project" value="InterPro"/>
</dbReference>
<sequence>MSISSWGNYPKIKSQTFKLNNIDKLSELVNFHDNLITHGNGRSYGDSALGEKLILSRSFNYFLNFDKSSGLLKLQSGVILSDILEIFVPKGWFLLVTPGTKFVTVGGAIASDVHGKNHHLRGTFSECIKSITLMLPSGKVVRCSREENSELFKATCGGMGLTGVIIDVELYLKRIESKNISQTTIKSNNLKETFEVFEKYSKYEYIVAWIDCLEKEKKIGKCLINVGHFLSDGDLEYENLKTIKLSLKLPSLIINRITLKFFNFLYFFKVRKKISNKILSLNSFFYPLDSILNWNKIYGNSGFIQYQFVLPKNKSYLGLKEILDKISSSSCTPTLAVLKLFGPKNENFLSFPIRGYTLAVDFKINKSLFDLLDSLDSIVVKNNGRIYLAKDARVSKKVFEVGYPQIDKFREIRKKYNLEKKFNSLQSKRLEI</sequence>
<dbReference type="PROSITE" id="PS51387">
    <property type="entry name" value="FAD_PCMH"/>
    <property type="match status" value="1"/>
</dbReference>
<dbReference type="STRING" id="1125411.W908_06935"/>
<dbReference type="OrthoDB" id="143770at2"/>
<dbReference type="Pfam" id="PF01565">
    <property type="entry name" value="FAD_binding_4"/>
    <property type="match status" value="1"/>
</dbReference>
<dbReference type="Proteomes" id="UP000068905">
    <property type="component" value="Chromosome"/>
</dbReference>
<dbReference type="InterPro" id="IPR016169">
    <property type="entry name" value="FAD-bd_PCMH_sub2"/>
</dbReference>
<dbReference type="EMBL" id="CP006911">
    <property type="protein sequence ID" value="ALE02288.1"/>
    <property type="molecule type" value="Genomic_DNA"/>
</dbReference>
<evidence type="ECO:0000259" key="2">
    <source>
        <dbReference type="PROSITE" id="PS51387"/>
    </source>
</evidence>
<dbReference type="KEGG" id="tsn:W908_06935"/>
<gene>
    <name evidence="3" type="ORF">W908_06935</name>
</gene>
<dbReference type="PANTHER" id="PTHR43762:SF1">
    <property type="entry name" value="D-ARABINONO-1,4-LACTONE OXIDASE"/>
    <property type="match status" value="1"/>
</dbReference>
<keyword evidence="1" id="KW-0285">Flavoprotein</keyword>
<dbReference type="InterPro" id="IPR010031">
    <property type="entry name" value="FAD_lactone_oxidase-like"/>
</dbReference>
<dbReference type="PANTHER" id="PTHR43762">
    <property type="entry name" value="L-GULONOLACTONE OXIDASE"/>
    <property type="match status" value="1"/>
</dbReference>
<dbReference type="GO" id="GO:0071949">
    <property type="term" value="F:FAD binding"/>
    <property type="evidence" value="ECO:0007669"/>
    <property type="project" value="InterPro"/>
</dbReference>
<proteinExistence type="predicted"/>
<accession>A0A0M4L650</accession>